<evidence type="ECO:0000313" key="2">
    <source>
        <dbReference type="Proteomes" id="UP000724874"/>
    </source>
</evidence>
<accession>A0A9P5NCP7</accession>
<reference evidence="1" key="1">
    <citation type="submission" date="2020-11" db="EMBL/GenBank/DDBJ databases">
        <authorList>
            <consortium name="DOE Joint Genome Institute"/>
            <person name="Ahrendt S."/>
            <person name="Riley R."/>
            <person name="Andreopoulos W."/>
            <person name="LaButti K."/>
            <person name="Pangilinan J."/>
            <person name="Ruiz-duenas F.J."/>
            <person name="Barrasa J.M."/>
            <person name="Sanchez-Garcia M."/>
            <person name="Camarero S."/>
            <person name="Miyauchi S."/>
            <person name="Serrano A."/>
            <person name="Linde D."/>
            <person name="Babiker R."/>
            <person name="Drula E."/>
            <person name="Ayuso-Fernandez I."/>
            <person name="Pacheco R."/>
            <person name="Padilla G."/>
            <person name="Ferreira P."/>
            <person name="Barriuso J."/>
            <person name="Kellner H."/>
            <person name="Castanera R."/>
            <person name="Alfaro M."/>
            <person name="Ramirez L."/>
            <person name="Pisabarro A.G."/>
            <person name="Kuo A."/>
            <person name="Tritt A."/>
            <person name="Lipzen A."/>
            <person name="He G."/>
            <person name="Yan M."/>
            <person name="Ng V."/>
            <person name="Cullen D."/>
            <person name="Martin F."/>
            <person name="Rosso M.-N."/>
            <person name="Henrissat B."/>
            <person name="Hibbett D."/>
            <person name="Martinez A.T."/>
            <person name="Grigoriev I.V."/>
        </authorList>
    </citation>
    <scope>NUCLEOTIDE SEQUENCE</scope>
    <source>
        <strain evidence="1">AH 44721</strain>
    </source>
</reference>
<gene>
    <name evidence="1" type="ORF">CPB84DRAFT_1796261</name>
</gene>
<evidence type="ECO:0000313" key="1">
    <source>
        <dbReference type="EMBL" id="KAF8875870.1"/>
    </source>
</evidence>
<dbReference type="EMBL" id="JADNYJ010000190">
    <property type="protein sequence ID" value="KAF8875870.1"/>
    <property type="molecule type" value="Genomic_DNA"/>
</dbReference>
<sequence>MPAVRGTQEEPADAILPMIADPWMAQISHPTSIKRIWFYLNAPQSCIKYICEIDPLRTPESRRQPLEEGPLGNKEFNERHEDWKGYDYAYKIRSVYELRAPVTLSVMRDRYGFKSAPRSIVFVKDDMKQDFPLYKEIKHRTESLECDEGDNT</sequence>
<name>A0A9P5NCP7_GYMJU</name>
<dbReference type="OrthoDB" id="2149705at2759"/>
<protein>
    <submittedName>
        <fullName evidence="1">Uncharacterized protein</fullName>
    </submittedName>
</protein>
<dbReference type="SUPFAM" id="SSF88697">
    <property type="entry name" value="PUA domain-like"/>
    <property type="match status" value="1"/>
</dbReference>
<organism evidence="1 2">
    <name type="scientific">Gymnopilus junonius</name>
    <name type="common">Spectacular rustgill mushroom</name>
    <name type="synonym">Gymnopilus spectabilis subsp. junonius</name>
    <dbReference type="NCBI Taxonomy" id="109634"/>
    <lineage>
        <taxon>Eukaryota</taxon>
        <taxon>Fungi</taxon>
        <taxon>Dikarya</taxon>
        <taxon>Basidiomycota</taxon>
        <taxon>Agaricomycotina</taxon>
        <taxon>Agaricomycetes</taxon>
        <taxon>Agaricomycetidae</taxon>
        <taxon>Agaricales</taxon>
        <taxon>Agaricineae</taxon>
        <taxon>Hymenogastraceae</taxon>
        <taxon>Gymnopilus</taxon>
    </lineage>
</organism>
<dbReference type="Proteomes" id="UP000724874">
    <property type="component" value="Unassembled WGS sequence"/>
</dbReference>
<keyword evidence="2" id="KW-1185">Reference proteome</keyword>
<dbReference type="InterPro" id="IPR015947">
    <property type="entry name" value="PUA-like_sf"/>
</dbReference>
<proteinExistence type="predicted"/>
<dbReference type="AlphaFoldDB" id="A0A9P5NCP7"/>
<comment type="caution">
    <text evidence="1">The sequence shown here is derived from an EMBL/GenBank/DDBJ whole genome shotgun (WGS) entry which is preliminary data.</text>
</comment>